<feature type="compositionally biased region" description="Basic and acidic residues" evidence="1">
    <location>
        <begin position="1"/>
        <end position="14"/>
    </location>
</feature>
<dbReference type="Proteomes" id="UP000746612">
    <property type="component" value="Unassembled WGS sequence"/>
</dbReference>
<proteinExistence type="predicted"/>
<gene>
    <name evidence="2" type="ORF">MDCFG202_LOCUS474777</name>
</gene>
<accession>A0A9N8WXV6</accession>
<name>A0A9N8WXV6_GIBZA</name>
<dbReference type="EMBL" id="CAJPIJ010000168">
    <property type="protein sequence ID" value="CAG2001577.1"/>
    <property type="molecule type" value="Genomic_DNA"/>
</dbReference>
<feature type="region of interest" description="Disordered" evidence="1">
    <location>
        <begin position="1"/>
        <end position="36"/>
    </location>
</feature>
<evidence type="ECO:0000313" key="3">
    <source>
        <dbReference type="Proteomes" id="UP000746612"/>
    </source>
</evidence>
<comment type="caution">
    <text evidence="2">The sequence shown here is derived from an EMBL/GenBank/DDBJ whole genome shotgun (WGS) entry which is preliminary data.</text>
</comment>
<evidence type="ECO:0000256" key="1">
    <source>
        <dbReference type="SAM" id="MobiDB-lite"/>
    </source>
</evidence>
<evidence type="ECO:0000313" key="2">
    <source>
        <dbReference type="EMBL" id="CAG2001577.1"/>
    </source>
</evidence>
<reference evidence="2" key="1">
    <citation type="submission" date="2021-03" db="EMBL/GenBank/DDBJ databases">
        <authorList>
            <person name="Alouane T."/>
            <person name="Langin T."/>
            <person name="Bonhomme L."/>
        </authorList>
    </citation>
    <scope>NUCLEOTIDE SEQUENCE</scope>
    <source>
        <strain evidence="2">MDC_Fg202</strain>
    </source>
</reference>
<sequence>MEEHQSLKRLHMDDTYVPGGKKRSAASPSDEYMLSMPLNTSRVRELSPRRSPQGLFHLSSSSCYDAFSPYLAK</sequence>
<organism evidence="2 3">
    <name type="scientific">Gibberella zeae</name>
    <name type="common">Wheat head blight fungus</name>
    <name type="synonym">Fusarium graminearum</name>
    <dbReference type="NCBI Taxonomy" id="5518"/>
    <lineage>
        <taxon>Eukaryota</taxon>
        <taxon>Fungi</taxon>
        <taxon>Dikarya</taxon>
        <taxon>Ascomycota</taxon>
        <taxon>Pezizomycotina</taxon>
        <taxon>Sordariomycetes</taxon>
        <taxon>Hypocreomycetidae</taxon>
        <taxon>Hypocreales</taxon>
        <taxon>Nectriaceae</taxon>
        <taxon>Fusarium</taxon>
    </lineage>
</organism>
<dbReference type="AlphaFoldDB" id="A0A9N8WXV6"/>
<protein>
    <submittedName>
        <fullName evidence="2">Uncharacterized protein</fullName>
    </submittedName>
</protein>